<accession>F2RWE3</accession>
<keyword evidence="3" id="KW-0436">Ligase</keyword>
<dbReference type="AlphaFoldDB" id="F2RWE3"/>
<dbReference type="PANTHER" id="PTHR22696:SF1">
    <property type="entry name" value="E3 UBIQUITIN-PROTEIN LIGASE RNF26"/>
    <property type="match status" value="1"/>
</dbReference>
<gene>
    <name evidence="3" type="ORF">TESG_03088</name>
</gene>
<dbReference type="CDD" id="cd16616">
    <property type="entry name" value="mRING-HC-C4C4_Asi1p-like"/>
    <property type="match status" value="1"/>
</dbReference>
<dbReference type="GO" id="GO:0006511">
    <property type="term" value="P:ubiquitin-dependent protein catabolic process"/>
    <property type="evidence" value="ECO:0007669"/>
    <property type="project" value="TreeGrafter"/>
</dbReference>
<dbReference type="GO" id="GO:0061630">
    <property type="term" value="F:ubiquitin protein ligase activity"/>
    <property type="evidence" value="ECO:0007669"/>
    <property type="project" value="TreeGrafter"/>
</dbReference>
<dbReference type="HOGENOM" id="CLU_006057_0_0_1"/>
<dbReference type="EMBL" id="GG698489">
    <property type="protein sequence ID" value="EGD95617.1"/>
    <property type="molecule type" value="Genomic_DNA"/>
</dbReference>
<keyword evidence="2" id="KW-0812">Transmembrane</keyword>
<dbReference type="Proteomes" id="UP000009172">
    <property type="component" value="Unassembled WGS sequence"/>
</dbReference>
<feature type="transmembrane region" description="Helical" evidence="2">
    <location>
        <begin position="397"/>
        <end position="416"/>
    </location>
</feature>
<dbReference type="GO" id="GO:0016567">
    <property type="term" value="P:protein ubiquitination"/>
    <property type="evidence" value="ECO:0007669"/>
    <property type="project" value="TreeGrafter"/>
</dbReference>
<dbReference type="Pfam" id="PF13920">
    <property type="entry name" value="zf-C3HC4_3"/>
    <property type="match status" value="1"/>
</dbReference>
<protein>
    <submittedName>
        <fullName evidence="3">Ubiquitin-protein ligase</fullName>
    </submittedName>
</protein>
<keyword evidence="4" id="KW-1185">Reference proteome</keyword>
<sequence length="968" mass="107406">MAASNDALATDAMSKAINGTETWHAFLPESRDLLFLPFRVIYHAEAFIITLPRQLVRFIGLDVAFSSVLDGLARVFGIGGRDVTGDDAAAAAAVIAAITGTGANGALPGGVAGGSATSTEAALGFSMGGFIPSLKKFGGFFNYMTTRWSLACFVVALILNRVTVYASPRRQVTLKWHTTLILRIIPIVLFATQILKLLRAIRCQTSPQYSIFRYDQPGKQSRLDYSGEGGLLYHISSSLLQWEEEQSSCSATFTSPGPGVTYGSFSLLWPAFLRLCFGHFIDTLSAALQGKPLATEGGMSVFELSLAFAEAEIQIVRSVGLEFLGITKSTASVSVEGTAAGDGASTIPLFSKDRVLERLNVTPELLVIALLACCNSLATNLLDVFGKQSQYRLINTTVWGLSFMGFMVWSFLSSYLDSNHAGLLNFPTVCIVGFVPHLLMFLGILTCLAIYTIALLLTAYSLPSNLPHPNSFRERLAIAHGNMQSSTQIQNTRFQMHDDFYATLVRVGYAALSAASDAVFLNEGKSVKIRKMTWLEEDRLAEFTSRRDQSRQECLPRGDDVQLDENFDFAIPNHPRQWESGYGKEKRLERTQSSSQAMKKQSGLGNVGAFRGPTRCYHGFAFFKAIFYMLAGWWAFGLVRLLDHFKLPLKPQWLVHLAGVRPQPSSANEVEIRPPLDFWILTDEGVLELPETDDFDVEKEMRKREMMVSESWGEPQEEHLDNKLYNWWKVGGSWGNQDMTEDYSPPSQDWDTTSVVSTSTAGETEWESCDSDGRRTPTPSNPFPGLSRVPEERIDMTSLARLLDPKDMETRDEARILSAHILASSEGKIMTRRRFRQQLDVERARILTSSNAYWPAEGQRSSRPTMEEELEILENLILERRRGTGRRITSPLTSENSQTWATGASGLGPDGPQCVICQASPRAIITWPCRCLCICEDCRISLAMNNFSSCVTCRQEVTGFVRLWVHIG</sequence>
<evidence type="ECO:0000313" key="3">
    <source>
        <dbReference type="EMBL" id="EGD95617.1"/>
    </source>
</evidence>
<evidence type="ECO:0000256" key="2">
    <source>
        <dbReference type="SAM" id="Phobius"/>
    </source>
</evidence>
<proteinExistence type="predicted"/>
<name>F2RWE3_TRIT1</name>
<feature type="region of interest" description="Disordered" evidence="1">
    <location>
        <begin position="738"/>
        <end position="788"/>
    </location>
</feature>
<dbReference type="OrthoDB" id="66726at2759"/>
<dbReference type="InterPro" id="IPR013083">
    <property type="entry name" value="Znf_RING/FYVE/PHD"/>
</dbReference>
<keyword evidence="2" id="KW-1133">Transmembrane helix</keyword>
<feature type="transmembrane region" description="Helical" evidence="2">
    <location>
        <begin position="621"/>
        <end position="642"/>
    </location>
</feature>
<feature type="transmembrane region" description="Helical" evidence="2">
    <location>
        <begin position="140"/>
        <end position="159"/>
    </location>
</feature>
<evidence type="ECO:0000256" key="1">
    <source>
        <dbReference type="SAM" id="MobiDB-lite"/>
    </source>
</evidence>
<reference evidence="4" key="1">
    <citation type="journal article" date="2012" name="MBio">
        <title>Comparative genome analysis of Trichophyton rubrum and related dermatophytes reveals candidate genes involved in infection.</title>
        <authorList>
            <person name="Martinez D.A."/>
            <person name="Oliver B.G."/>
            <person name="Graeser Y."/>
            <person name="Goldberg J.M."/>
            <person name="Li W."/>
            <person name="Martinez-Rossi N.M."/>
            <person name="Monod M."/>
            <person name="Shelest E."/>
            <person name="Barton R.C."/>
            <person name="Birch E."/>
            <person name="Brakhage A.A."/>
            <person name="Chen Z."/>
            <person name="Gurr S.J."/>
            <person name="Heiman D."/>
            <person name="Heitman J."/>
            <person name="Kosti I."/>
            <person name="Rossi A."/>
            <person name="Saif S."/>
            <person name="Samalova M."/>
            <person name="Saunders C.W."/>
            <person name="Shea T."/>
            <person name="Summerbell R.C."/>
            <person name="Xu J."/>
            <person name="Young S."/>
            <person name="Zeng Q."/>
            <person name="Birren B.W."/>
            <person name="Cuomo C.A."/>
            <person name="White T.C."/>
        </authorList>
    </citation>
    <scope>NUCLEOTIDE SEQUENCE [LARGE SCALE GENOMIC DNA]</scope>
    <source>
        <strain evidence="4">CBS 112818</strain>
    </source>
</reference>
<dbReference type="Gene3D" id="3.30.40.10">
    <property type="entry name" value="Zinc/RING finger domain, C3HC4 (zinc finger)"/>
    <property type="match status" value="1"/>
</dbReference>
<feature type="transmembrane region" description="Helical" evidence="2">
    <location>
        <begin position="180"/>
        <end position="198"/>
    </location>
</feature>
<evidence type="ECO:0000313" key="4">
    <source>
        <dbReference type="Proteomes" id="UP000009172"/>
    </source>
</evidence>
<dbReference type="GO" id="GO:0016874">
    <property type="term" value="F:ligase activity"/>
    <property type="evidence" value="ECO:0007669"/>
    <property type="project" value="UniProtKB-KW"/>
</dbReference>
<keyword evidence="2" id="KW-0472">Membrane</keyword>
<feature type="region of interest" description="Disordered" evidence="1">
    <location>
        <begin position="580"/>
        <end position="602"/>
    </location>
</feature>
<dbReference type="PANTHER" id="PTHR22696">
    <property type="entry name" value="E3 UBIQUITIN-PROTEIN LIGASE RNF26"/>
    <property type="match status" value="1"/>
</dbReference>
<organism evidence="3 4">
    <name type="scientific">Trichophyton tonsurans (strain CBS 112818)</name>
    <name type="common">Scalp ringworm fungus</name>
    <dbReference type="NCBI Taxonomy" id="647933"/>
    <lineage>
        <taxon>Eukaryota</taxon>
        <taxon>Fungi</taxon>
        <taxon>Dikarya</taxon>
        <taxon>Ascomycota</taxon>
        <taxon>Pezizomycotina</taxon>
        <taxon>Eurotiomycetes</taxon>
        <taxon>Eurotiomycetidae</taxon>
        <taxon>Onygenales</taxon>
        <taxon>Arthrodermataceae</taxon>
        <taxon>Trichophyton</taxon>
    </lineage>
</organism>
<feature type="transmembrane region" description="Helical" evidence="2">
    <location>
        <begin position="436"/>
        <end position="462"/>
    </location>
</feature>